<dbReference type="Proteomes" id="UP000030746">
    <property type="component" value="Unassembled WGS sequence"/>
</dbReference>
<evidence type="ECO:0000313" key="1">
    <source>
        <dbReference type="EMBL" id="ESO85466.1"/>
    </source>
</evidence>
<dbReference type="RefSeq" id="XP_009063712.1">
    <property type="nucleotide sequence ID" value="XM_009065464.1"/>
</dbReference>
<dbReference type="HOGENOM" id="CLU_1226020_0_0_1"/>
<sequence>MCLDPDRIEEKRKRKAERMNNLVNDISNPAGPRMGGATVHIKEGLRSKLKANRKVFPSNDIKEETGASAGVPTYSLSNIGDAAFSTSSVTVNTYNYNDISSSGFNMALSSNHVQTTLPTTNPSFGTSQQTFCPSVQPDPMQFDPQGLDPQILLEYLQDKGIKADGQDILSFESLDMNMIPGENLTGLQTVGAHVQVNSSNVQDTNMDSDNREMFMNAQDALRDLQN</sequence>
<reference evidence="1 2" key="1">
    <citation type="journal article" date="2013" name="Nature">
        <title>Insights into bilaterian evolution from three spiralian genomes.</title>
        <authorList>
            <person name="Simakov O."/>
            <person name="Marletaz F."/>
            <person name="Cho S.J."/>
            <person name="Edsinger-Gonzales E."/>
            <person name="Havlak P."/>
            <person name="Hellsten U."/>
            <person name="Kuo D.H."/>
            <person name="Larsson T."/>
            <person name="Lv J."/>
            <person name="Arendt D."/>
            <person name="Savage R."/>
            <person name="Osoegawa K."/>
            <person name="de Jong P."/>
            <person name="Grimwood J."/>
            <person name="Chapman J.A."/>
            <person name="Shapiro H."/>
            <person name="Aerts A."/>
            <person name="Otillar R.P."/>
            <person name="Terry A.Y."/>
            <person name="Boore J.L."/>
            <person name="Grigoriev I.V."/>
            <person name="Lindberg D.R."/>
            <person name="Seaver E.C."/>
            <person name="Weisblat D.A."/>
            <person name="Putnam N.H."/>
            <person name="Rokhsar D.S."/>
        </authorList>
    </citation>
    <scope>NUCLEOTIDE SEQUENCE [LARGE SCALE GENOMIC DNA]</scope>
</reference>
<keyword evidence="2" id="KW-1185">Reference proteome</keyword>
<dbReference type="EMBL" id="KB203274">
    <property type="protein sequence ID" value="ESO85466.1"/>
    <property type="molecule type" value="Genomic_DNA"/>
</dbReference>
<dbReference type="CTD" id="20236465"/>
<accession>V3ZWZ3</accession>
<organism evidence="1 2">
    <name type="scientific">Lottia gigantea</name>
    <name type="common">Giant owl limpet</name>
    <dbReference type="NCBI Taxonomy" id="225164"/>
    <lineage>
        <taxon>Eukaryota</taxon>
        <taxon>Metazoa</taxon>
        <taxon>Spiralia</taxon>
        <taxon>Lophotrochozoa</taxon>
        <taxon>Mollusca</taxon>
        <taxon>Gastropoda</taxon>
        <taxon>Patellogastropoda</taxon>
        <taxon>Lottioidea</taxon>
        <taxon>Lottiidae</taxon>
        <taxon>Lottia</taxon>
    </lineage>
</organism>
<protein>
    <submittedName>
        <fullName evidence="1">Uncharacterized protein</fullName>
    </submittedName>
</protein>
<proteinExistence type="predicted"/>
<name>V3ZWZ3_LOTGI</name>
<dbReference type="GeneID" id="20236465"/>
<dbReference type="AlphaFoldDB" id="V3ZWZ3"/>
<evidence type="ECO:0000313" key="2">
    <source>
        <dbReference type="Proteomes" id="UP000030746"/>
    </source>
</evidence>
<dbReference type="KEGG" id="lgi:LOTGIDRAFT_154958"/>
<gene>
    <name evidence="1" type="ORF">LOTGIDRAFT_154958</name>
</gene>